<comment type="function">
    <text evidence="1">Required for arbuscular mycorrhiza (AM) development during AM symbiosis with AM fungi (e.g. Glomeromycota intraradices).</text>
</comment>
<proteinExistence type="inferred from homology"/>
<dbReference type="CDD" id="cd02120">
    <property type="entry name" value="PA_subtilisin_like"/>
    <property type="match status" value="1"/>
</dbReference>
<dbReference type="FunFam" id="2.60.40.2310:FF:000001">
    <property type="entry name" value="Subtilisin-like protease SBT1.5"/>
    <property type="match status" value="1"/>
</dbReference>
<sequence>MDKSKIPAPYHSSGNSKQWYESMINSIADFPSQREHKEDEEEDDETGSPQILYVYETAIFGFAARLSTKQVQRLSKINGFLSAIPDEMLILHTTHSPHFLGLQSGEGLWSLPSLATDVIIGILDTGIWPEHVSFQDAGLSAVPSRWKGTCQNGTKFSPSNCNKKIIGAKAFFKGYESLVGRINETVDYRSPRDAQGHGTHTASTAAGNLVDKASFFGLANGSAAGMKYTARIAVYKVCWSLGCTNTDLLAALDQAVADGVDVLSLSLGGTAKSFYSDNVAIASFGATQNGVFVSCSAGNSGPSTSTVDNTAPWIMTVAASYTDRSFPTTVKLGNGQIFTGVSLYSGRATKQLQIVYGTTAGHITAKYCTSGSLKKQLVKGKIVVCERGITGRTAKGEQVKLAGGAGMLLINSEGQGEELFADPHILPACTLGASAGKAIKMYINSTKRPTASISFKGTTYGNPAPAVAAFSSRGPSAVGPEVIKPDVTAPGVNILAAWPPMTSPSMLKRDKRSVLFNVLSGTSMSCPHVSGLAALLKSVHRDWSPAAIKSALMTTAYVLDNKNLPIADLGANNSASATPFAFGSGHVDPESASDPGLIYDITTEDYLNYLCSLNYTSAQVFQVSRRRFSCPNNTIIQPGDLNYPSFAVNFAGNAQNISKTFKRTVTNVGTPSCTYAVQVQEPNGVSTVVNPKILRFRNSGEKLSYKVTFIGLKERDSRESHSFGSLVWVSGKYKVKSPIAVTWR</sequence>
<dbReference type="InterPro" id="IPR045051">
    <property type="entry name" value="SBT"/>
</dbReference>
<dbReference type="GO" id="GO:0004252">
    <property type="term" value="F:serine-type endopeptidase activity"/>
    <property type="evidence" value="ECO:0000318"/>
    <property type="project" value="GO_Central"/>
</dbReference>
<protein>
    <submittedName>
        <fullName evidence="18">Xylem serine proteinase 1, putative</fullName>
        <ecNumber evidence="18">3.4.21.25</ecNumber>
    </submittedName>
</protein>
<evidence type="ECO:0000256" key="5">
    <source>
        <dbReference type="ARBA" id="ARBA00022525"/>
    </source>
</evidence>
<evidence type="ECO:0000256" key="7">
    <source>
        <dbReference type="ARBA" id="ARBA00022729"/>
    </source>
</evidence>
<dbReference type="InterPro" id="IPR023827">
    <property type="entry name" value="Peptidase_S8_Asp-AS"/>
</dbReference>
<evidence type="ECO:0000256" key="1">
    <source>
        <dbReference type="ARBA" id="ARBA00002076"/>
    </source>
</evidence>
<evidence type="ECO:0000259" key="14">
    <source>
        <dbReference type="Pfam" id="PF00082"/>
    </source>
</evidence>
<dbReference type="FunFam" id="3.50.30.30:FF:000005">
    <property type="entry name" value="subtilisin-like protease SBT1.5"/>
    <property type="match status" value="1"/>
</dbReference>
<dbReference type="PROSITE" id="PS00138">
    <property type="entry name" value="SUBTILASE_SER"/>
    <property type="match status" value="1"/>
</dbReference>
<dbReference type="PROSITE" id="PS51892">
    <property type="entry name" value="SUBTILASE"/>
    <property type="match status" value="1"/>
</dbReference>
<keyword evidence="7" id="KW-0732">Signal</keyword>
<dbReference type="GO" id="GO:0006508">
    <property type="term" value="P:proteolysis"/>
    <property type="evidence" value="ECO:0000318"/>
    <property type="project" value="GO_Central"/>
</dbReference>
<feature type="active site" description="Charge relay system" evidence="11 12">
    <location>
        <position position="523"/>
    </location>
</feature>
<dbReference type="PRINTS" id="PR00723">
    <property type="entry name" value="SUBTILISIN"/>
</dbReference>
<dbReference type="CDD" id="cd04852">
    <property type="entry name" value="Peptidases_S8_3"/>
    <property type="match status" value="1"/>
</dbReference>
<dbReference type="InterPro" id="IPR003137">
    <property type="entry name" value="PA_domain"/>
</dbReference>
<dbReference type="GO" id="GO:0009609">
    <property type="term" value="P:response to symbiotic bacterium"/>
    <property type="evidence" value="ECO:0007669"/>
    <property type="project" value="UniProtKB-ARBA"/>
</dbReference>
<evidence type="ECO:0000256" key="11">
    <source>
        <dbReference type="PIRSR" id="PIRSR615500-1"/>
    </source>
</evidence>
<dbReference type="InterPro" id="IPR041469">
    <property type="entry name" value="Subtilisin-like_FN3"/>
</dbReference>
<dbReference type="EMBL" id="EQ973775">
    <property type="protein sequence ID" value="EEF50441.1"/>
    <property type="molecule type" value="Genomic_DNA"/>
</dbReference>
<dbReference type="PANTHER" id="PTHR10795">
    <property type="entry name" value="PROPROTEIN CONVERTASE SUBTILISIN/KEXIN"/>
    <property type="match status" value="1"/>
</dbReference>
<evidence type="ECO:0000256" key="9">
    <source>
        <dbReference type="ARBA" id="ARBA00022825"/>
    </source>
</evidence>
<feature type="domain" description="Subtilisin-like protease fibronectin type-III" evidence="17">
    <location>
        <begin position="640"/>
        <end position="741"/>
    </location>
</feature>
<evidence type="ECO:0000256" key="3">
    <source>
        <dbReference type="ARBA" id="ARBA00011073"/>
    </source>
</evidence>
<keyword evidence="10" id="KW-0325">Glycoprotein</keyword>
<dbReference type="Pfam" id="PF05922">
    <property type="entry name" value="Inhibitor_I9"/>
    <property type="match status" value="1"/>
</dbReference>
<dbReference type="FunFam" id="3.40.50.200:FF:000006">
    <property type="entry name" value="Subtilisin-like protease SBT1.5"/>
    <property type="match status" value="1"/>
</dbReference>
<feature type="active site" description="Charge relay system" evidence="11 12">
    <location>
        <position position="124"/>
    </location>
</feature>
<dbReference type="Pfam" id="PF02225">
    <property type="entry name" value="PA"/>
    <property type="match status" value="1"/>
</dbReference>
<gene>
    <name evidence="18" type="ORF">RCOM_1613020</name>
</gene>
<dbReference type="InterPro" id="IPR023828">
    <property type="entry name" value="Peptidase_S8_Ser-AS"/>
</dbReference>
<dbReference type="Gene3D" id="3.40.50.200">
    <property type="entry name" value="Peptidase S8/S53 domain"/>
    <property type="match status" value="1"/>
</dbReference>
<dbReference type="eggNOG" id="ENOG502QPRW">
    <property type="taxonomic scope" value="Eukaryota"/>
</dbReference>
<comment type="similarity">
    <text evidence="3 12 13">Belongs to the peptidase S8 family.</text>
</comment>
<evidence type="ECO:0000256" key="13">
    <source>
        <dbReference type="RuleBase" id="RU003355"/>
    </source>
</evidence>
<dbReference type="Proteomes" id="UP000008311">
    <property type="component" value="Unassembled WGS sequence"/>
</dbReference>
<evidence type="ECO:0000313" key="18">
    <source>
        <dbReference type="EMBL" id="EEF50441.1"/>
    </source>
</evidence>
<evidence type="ECO:0000256" key="6">
    <source>
        <dbReference type="ARBA" id="ARBA00022670"/>
    </source>
</evidence>
<feature type="domain" description="Peptidase S8/S53" evidence="14">
    <location>
        <begin position="117"/>
        <end position="583"/>
    </location>
</feature>
<keyword evidence="8 12" id="KW-0378">Hydrolase</keyword>
<dbReference type="InterPro" id="IPR015500">
    <property type="entry name" value="Peptidase_S8_subtilisin-rel"/>
</dbReference>
<dbReference type="PROSITE" id="PS00136">
    <property type="entry name" value="SUBTILASE_ASP"/>
    <property type="match status" value="1"/>
</dbReference>
<evidence type="ECO:0000259" key="15">
    <source>
        <dbReference type="Pfam" id="PF02225"/>
    </source>
</evidence>
<dbReference type="InterPro" id="IPR036852">
    <property type="entry name" value="Peptidase_S8/S53_dom_sf"/>
</dbReference>
<evidence type="ECO:0000259" key="16">
    <source>
        <dbReference type="Pfam" id="PF05922"/>
    </source>
</evidence>
<dbReference type="SUPFAM" id="SSF52743">
    <property type="entry name" value="Subtilisin-like"/>
    <property type="match status" value="1"/>
</dbReference>
<dbReference type="Pfam" id="PF17766">
    <property type="entry name" value="fn3_6"/>
    <property type="match status" value="1"/>
</dbReference>
<dbReference type="GO" id="GO:0048046">
    <property type="term" value="C:apoplast"/>
    <property type="evidence" value="ECO:0007669"/>
    <property type="project" value="UniProtKB-SubCell"/>
</dbReference>
<accession>B9RDI3</accession>
<feature type="domain" description="Inhibitor I9" evidence="16">
    <location>
        <begin position="16"/>
        <end position="92"/>
    </location>
</feature>
<evidence type="ECO:0000256" key="8">
    <source>
        <dbReference type="ARBA" id="ARBA00022801"/>
    </source>
</evidence>
<dbReference type="Gene3D" id="3.50.30.30">
    <property type="match status" value="1"/>
</dbReference>
<keyword evidence="5" id="KW-0964">Secreted</keyword>
<name>B9RDI3_RICCO</name>
<dbReference type="Pfam" id="PF00082">
    <property type="entry name" value="Peptidase_S8"/>
    <property type="match status" value="1"/>
</dbReference>
<dbReference type="Gene3D" id="3.30.70.80">
    <property type="entry name" value="Peptidase S8 propeptide/proteinase inhibitor I9"/>
    <property type="match status" value="1"/>
</dbReference>
<dbReference type="GO" id="GO:0009610">
    <property type="term" value="P:response to symbiotic fungus"/>
    <property type="evidence" value="ECO:0007669"/>
    <property type="project" value="UniProtKB-ARBA"/>
</dbReference>
<dbReference type="InterPro" id="IPR034197">
    <property type="entry name" value="Peptidases_S8_3"/>
</dbReference>
<dbReference type="AlphaFoldDB" id="B9RDI3"/>
<comment type="subcellular location">
    <subcellularLocation>
        <location evidence="2">Secreted</location>
        <location evidence="2">Extracellular space</location>
        <location evidence="2">Apoplast</location>
    </subcellularLocation>
</comment>
<keyword evidence="9 12" id="KW-0720">Serine protease</keyword>
<keyword evidence="19" id="KW-1185">Reference proteome</keyword>
<keyword evidence="6 12" id="KW-0645">Protease</keyword>
<feature type="domain" description="PA" evidence="15">
    <location>
        <begin position="354"/>
        <end position="439"/>
    </location>
</feature>
<dbReference type="InParanoid" id="B9RDI3"/>
<dbReference type="Gene3D" id="2.60.40.2310">
    <property type="match status" value="1"/>
</dbReference>
<keyword evidence="4" id="KW-0052">Apoplast</keyword>
<dbReference type="GO" id="GO:0005576">
    <property type="term" value="C:extracellular region"/>
    <property type="evidence" value="ECO:0000318"/>
    <property type="project" value="GO_Central"/>
</dbReference>
<reference evidence="19" key="1">
    <citation type="journal article" date="2010" name="Nat. Biotechnol.">
        <title>Draft genome sequence of the oilseed species Ricinus communis.</title>
        <authorList>
            <person name="Chan A.P."/>
            <person name="Crabtree J."/>
            <person name="Zhao Q."/>
            <person name="Lorenzi H."/>
            <person name="Orvis J."/>
            <person name="Puiu D."/>
            <person name="Melake-Berhan A."/>
            <person name="Jones K.M."/>
            <person name="Redman J."/>
            <person name="Chen G."/>
            <person name="Cahoon E.B."/>
            <person name="Gedil M."/>
            <person name="Stanke M."/>
            <person name="Haas B.J."/>
            <person name="Wortman J.R."/>
            <person name="Fraser-Liggett C.M."/>
            <person name="Ravel J."/>
            <person name="Rabinowicz P.D."/>
        </authorList>
    </citation>
    <scope>NUCLEOTIDE SEQUENCE [LARGE SCALE GENOMIC DNA]</scope>
    <source>
        <strain evidence="19">cv. Hale</strain>
    </source>
</reference>
<feature type="active site" description="Charge relay system" evidence="11 12">
    <location>
        <position position="197"/>
    </location>
</feature>
<evidence type="ECO:0000259" key="17">
    <source>
        <dbReference type="Pfam" id="PF17766"/>
    </source>
</evidence>
<evidence type="ECO:0000256" key="12">
    <source>
        <dbReference type="PROSITE-ProRule" id="PRU01240"/>
    </source>
</evidence>
<dbReference type="InterPro" id="IPR037045">
    <property type="entry name" value="S8pro/Inhibitor_I9_sf"/>
</dbReference>
<evidence type="ECO:0000256" key="10">
    <source>
        <dbReference type="ARBA" id="ARBA00023180"/>
    </source>
</evidence>
<evidence type="ECO:0000313" key="19">
    <source>
        <dbReference type="Proteomes" id="UP000008311"/>
    </source>
</evidence>
<evidence type="ECO:0000256" key="2">
    <source>
        <dbReference type="ARBA" id="ARBA00004271"/>
    </source>
</evidence>
<dbReference type="InterPro" id="IPR010259">
    <property type="entry name" value="S8pro/Inhibitor_I9"/>
</dbReference>
<dbReference type="InterPro" id="IPR000209">
    <property type="entry name" value="Peptidase_S8/S53_dom"/>
</dbReference>
<evidence type="ECO:0000256" key="4">
    <source>
        <dbReference type="ARBA" id="ARBA00022523"/>
    </source>
</evidence>
<dbReference type="EC" id="3.4.21.25" evidence="18"/>
<dbReference type="FunCoup" id="B9RDI3">
    <property type="interactions" value="4"/>
</dbReference>
<organism evidence="18 19">
    <name type="scientific">Ricinus communis</name>
    <name type="common">Castor bean</name>
    <dbReference type="NCBI Taxonomy" id="3988"/>
    <lineage>
        <taxon>Eukaryota</taxon>
        <taxon>Viridiplantae</taxon>
        <taxon>Streptophyta</taxon>
        <taxon>Embryophyta</taxon>
        <taxon>Tracheophyta</taxon>
        <taxon>Spermatophyta</taxon>
        <taxon>Magnoliopsida</taxon>
        <taxon>eudicotyledons</taxon>
        <taxon>Gunneridae</taxon>
        <taxon>Pentapetalae</taxon>
        <taxon>rosids</taxon>
        <taxon>fabids</taxon>
        <taxon>Malpighiales</taxon>
        <taxon>Euphorbiaceae</taxon>
        <taxon>Acalyphoideae</taxon>
        <taxon>Acalypheae</taxon>
        <taxon>Ricinus</taxon>
    </lineage>
</organism>